<protein>
    <submittedName>
        <fullName evidence="2">Uncharacterized protein</fullName>
    </submittedName>
</protein>
<dbReference type="InterPro" id="IPR037219">
    <property type="entry name" value="Peptidase_M41-like"/>
</dbReference>
<keyword evidence="3" id="KW-1185">Reference proteome</keyword>
<feature type="region of interest" description="Disordered" evidence="1">
    <location>
        <begin position="120"/>
        <end position="168"/>
    </location>
</feature>
<evidence type="ECO:0000313" key="2">
    <source>
        <dbReference type="EMBL" id="KAL3091828.1"/>
    </source>
</evidence>
<feature type="compositionally biased region" description="Basic residues" evidence="1">
    <location>
        <begin position="126"/>
        <end position="162"/>
    </location>
</feature>
<gene>
    <name evidence="2" type="ORF">niasHS_004544</name>
</gene>
<dbReference type="EMBL" id="JBICCN010000124">
    <property type="protein sequence ID" value="KAL3091828.1"/>
    <property type="molecule type" value="Genomic_DNA"/>
</dbReference>
<proteinExistence type="predicted"/>
<name>A0ABD2JML0_HETSC</name>
<comment type="caution">
    <text evidence="2">The sequence shown here is derived from an EMBL/GenBank/DDBJ whole genome shotgun (WGS) entry which is preliminary data.</text>
</comment>
<organism evidence="2 3">
    <name type="scientific">Heterodera schachtii</name>
    <name type="common">Sugarbeet cyst nematode worm</name>
    <name type="synonym">Tylenchus schachtii</name>
    <dbReference type="NCBI Taxonomy" id="97005"/>
    <lineage>
        <taxon>Eukaryota</taxon>
        <taxon>Metazoa</taxon>
        <taxon>Ecdysozoa</taxon>
        <taxon>Nematoda</taxon>
        <taxon>Chromadorea</taxon>
        <taxon>Rhabditida</taxon>
        <taxon>Tylenchina</taxon>
        <taxon>Tylenchomorpha</taxon>
        <taxon>Tylenchoidea</taxon>
        <taxon>Heteroderidae</taxon>
        <taxon>Heteroderinae</taxon>
        <taxon>Heterodera</taxon>
    </lineage>
</organism>
<dbReference type="SUPFAM" id="SSF140990">
    <property type="entry name" value="FtsH protease domain-like"/>
    <property type="match status" value="1"/>
</dbReference>
<dbReference type="AlphaFoldDB" id="A0ABD2JML0"/>
<evidence type="ECO:0000256" key="1">
    <source>
        <dbReference type="SAM" id="MobiDB-lite"/>
    </source>
</evidence>
<accession>A0ABD2JML0</accession>
<sequence length="168" mass="19852">MGTQLFARLAKVSRTTRRVNKAGTAFHEATIVQKGGDLGYTLHSAARKVTEDRAVGHSSGWEQDEKNWRRAAIMAYQKREVGRLERWAIRTAEEMLDAHWQGVLELCELIVEKETIRPSDLSSQAMKRKRGKKRKREKKKKTRKKRMKKRMKKRRKRSRKMANKWLMF</sequence>
<reference evidence="2 3" key="1">
    <citation type="submission" date="2024-10" db="EMBL/GenBank/DDBJ databases">
        <authorList>
            <person name="Kim D."/>
        </authorList>
    </citation>
    <scope>NUCLEOTIDE SEQUENCE [LARGE SCALE GENOMIC DNA]</scope>
    <source>
        <strain evidence="2">Taebaek</strain>
    </source>
</reference>
<dbReference type="Proteomes" id="UP001620645">
    <property type="component" value="Unassembled WGS sequence"/>
</dbReference>
<evidence type="ECO:0000313" key="3">
    <source>
        <dbReference type="Proteomes" id="UP001620645"/>
    </source>
</evidence>